<dbReference type="InterPro" id="IPR009100">
    <property type="entry name" value="AcylCoA_DH/oxidase_NM_dom_sf"/>
</dbReference>
<dbReference type="Gene3D" id="1.20.140.10">
    <property type="entry name" value="Butyryl-CoA Dehydrogenase, subunit A, domain 3"/>
    <property type="match status" value="1"/>
</dbReference>
<reference evidence="10 11" key="1">
    <citation type="submission" date="2019-06" db="EMBL/GenBank/DDBJ databases">
        <title>New taxonomy in bacterial strain CC-CFT640, isolated from vineyard.</title>
        <authorList>
            <person name="Lin S.-Y."/>
            <person name="Tsai C.-F."/>
            <person name="Young C.-C."/>
        </authorList>
    </citation>
    <scope>NUCLEOTIDE SEQUENCE [LARGE SCALE GENOMIC DNA]</scope>
    <source>
        <strain evidence="10 11">CC-CFT640</strain>
    </source>
</reference>
<comment type="caution">
    <text evidence="10">The sequence shown here is derived from an EMBL/GenBank/DDBJ whole genome shotgun (WGS) entry which is preliminary data.</text>
</comment>
<keyword evidence="5" id="KW-0560">Oxidoreductase</keyword>
<name>A0A5C8PNI3_9HYPH</name>
<dbReference type="Pfam" id="PF00441">
    <property type="entry name" value="Acyl-CoA_dh_1"/>
    <property type="match status" value="1"/>
</dbReference>
<dbReference type="Pfam" id="PF02770">
    <property type="entry name" value="Acyl-CoA_dh_M"/>
    <property type="match status" value="1"/>
</dbReference>
<feature type="domain" description="Adaptive response protein AidB N-terminal" evidence="9">
    <location>
        <begin position="20"/>
        <end position="175"/>
    </location>
</feature>
<comment type="cofactor">
    <cofactor evidence="1 5">
        <name>FAD</name>
        <dbReference type="ChEBI" id="CHEBI:57692"/>
    </cofactor>
</comment>
<evidence type="ECO:0000259" key="7">
    <source>
        <dbReference type="Pfam" id="PF00441"/>
    </source>
</evidence>
<dbReference type="InterPro" id="IPR006089">
    <property type="entry name" value="Acyl-CoA_DH_CS"/>
</dbReference>
<keyword evidence="4 5" id="KW-0274">FAD</keyword>
<evidence type="ECO:0000259" key="8">
    <source>
        <dbReference type="Pfam" id="PF02770"/>
    </source>
</evidence>
<dbReference type="PANTHER" id="PTHR42707">
    <property type="entry name" value="ACYL-COA DEHYDROGENASE"/>
    <property type="match status" value="1"/>
</dbReference>
<dbReference type="Gene3D" id="6.10.250.600">
    <property type="match status" value="1"/>
</dbReference>
<organism evidence="10 11">
    <name type="scientific">Vineibacter terrae</name>
    <dbReference type="NCBI Taxonomy" id="2586908"/>
    <lineage>
        <taxon>Bacteria</taxon>
        <taxon>Pseudomonadati</taxon>
        <taxon>Pseudomonadota</taxon>
        <taxon>Alphaproteobacteria</taxon>
        <taxon>Hyphomicrobiales</taxon>
        <taxon>Vineibacter</taxon>
    </lineage>
</organism>
<dbReference type="OrthoDB" id="9771038at2"/>
<sequence>MNASPASASPAPFETHSVDNQARPLEDYNVFLGDKALVEAVEREGGSWIRDRATAFGARCGGAATIRDAELAERFSPQLKTHDRFGRRIDEVEFHPSYHALMALAFDEGIHALPWTEPRPGAHVARAALYIPFNQTNDGPACPLTMTFASIPALRSTPDIARAWEPRILASAYDPAARPVEQKRAATIGMAMTEKQGGSDVRANTSRATPLGNRGPGSGYEIVGHKWFCSAPMCDAFLVLAQAPGGLSCFLMPRWRPDGTRNAFHIQRLKNKLGNRSNASSEVELHGAFGWLLGEEGRGVPTIIEMVRHTRLDCALGSTAVTRHAVAQAINHCRDRTAFGRALIAQPLMTNVLADLAVESEAATVLSLRVARAFDEQEGDEDKARFARIVTPIAKYWICKRTPAVAYEALECHGGNGFVEDSIMPRLYRDSPVNSVWEGSGNVQCLDLLRAVGRDPATLATYFAEVGLAKGRDPRLDAFVGALKAELADLSNIETRARRLVERLALALQAALLVQHAPAAVAEAFLASRIAADSGRAFGTLPPGVDTAAIVSRADPLAA</sequence>
<comment type="similarity">
    <text evidence="2 5">Belongs to the acyl-CoA dehydrogenase family.</text>
</comment>
<gene>
    <name evidence="10" type="ORF">FHP25_11695</name>
</gene>
<dbReference type="InterPro" id="IPR041504">
    <property type="entry name" value="AidB_N"/>
</dbReference>
<feature type="domain" description="Acyl-CoA dehydrogenase/oxidase C-terminal" evidence="7">
    <location>
        <begin position="297"/>
        <end position="452"/>
    </location>
</feature>
<evidence type="ECO:0000259" key="9">
    <source>
        <dbReference type="Pfam" id="PF18158"/>
    </source>
</evidence>
<accession>A0A5C8PNI3</accession>
<feature type="region of interest" description="Disordered" evidence="6">
    <location>
        <begin position="194"/>
        <end position="213"/>
    </location>
</feature>
<dbReference type="GO" id="GO:0003995">
    <property type="term" value="F:acyl-CoA dehydrogenase activity"/>
    <property type="evidence" value="ECO:0007669"/>
    <property type="project" value="InterPro"/>
</dbReference>
<feature type="domain" description="Acyl-CoA oxidase/dehydrogenase middle" evidence="8">
    <location>
        <begin position="189"/>
        <end position="286"/>
    </location>
</feature>
<evidence type="ECO:0000256" key="4">
    <source>
        <dbReference type="ARBA" id="ARBA00022827"/>
    </source>
</evidence>
<evidence type="ECO:0000256" key="3">
    <source>
        <dbReference type="ARBA" id="ARBA00022630"/>
    </source>
</evidence>
<dbReference type="SUPFAM" id="SSF56645">
    <property type="entry name" value="Acyl-CoA dehydrogenase NM domain-like"/>
    <property type="match status" value="1"/>
</dbReference>
<dbReference type="Pfam" id="PF18158">
    <property type="entry name" value="AidB_N"/>
    <property type="match status" value="1"/>
</dbReference>
<evidence type="ECO:0000256" key="1">
    <source>
        <dbReference type="ARBA" id="ARBA00001974"/>
    </source>
</evidence>
<protein>
    <submittedName>
        <fullName evidence="10">DNA alkylation response protein</fullName>
    </submittedName>
</protein>
<evidence type="ECO:0000256" key="5">
    <source>
        <dbReference type="RuleBase" id="RU362125"/>
    </source>
</evidence>
<dbReference type="EMBL" id="VDUZ01000011">
    <property type="protein sequence ID" value="TXL76310.1"/>
    <property type="molecule type" value="Genomic_DNA"/>
</dbReference>
<dbReference type="InterPro" id="IPR052904">
    <property type="entry name" value="Acyl-CoA_dehydrogenase-like"/>
</dbReference>
<dbReference type="AlphaFoldDB" id="A0A5C8PNI3"/>
<dbReference type="SUPFAM" id="SSF47203">
    <property type="entry name" value="Acyl-CoA dehydrogenase C-terminal domain-like"/>
    <property type="match status" value="1"/>
</dbReference>
<dbReference type="InterPro" id="IPR036250">
    <property type="entry name" value="AcylCo_DH-like_C"/>
</dbReference>
<evidence type="ECO:0000256" key="2">
    <source>
        <dbReference type="ARBA" id="ARBA00009347"/>
    </source>
</evidence>
<proteinExistence type="inferred from homology"/>
<dbReference type="PROSITE" id="PS00073">
    <property type="entry name" value="ACYL_COA_DH_2"/>
    <property type="match status" value="1"/>
</dbReference>
<keyword evidence="11" id="KW-1185">Reference proteome</keyword>
<dbReference type="Proteomes" id="UP000321638">
    <property type="component" value="Unassembled WGS sequence"/>
</dbReference>
<evidence type="ECO:0000313" key="11">
    <source>
        <dbReference type="Proteomes" id="UP000321638"/>
    </source>
</evidence>
<keyword evidence="3 5" id="KW-0285">Flavoprotein</keyword>
<dbReference type="RefSeq" id="WP_147847119.1">
    <property type="nucleotide sequence ID" value="NZ_VDUZ01000011.1"/>
</dbReference>
<evidence type="ECO:0000256" key="6">
    <source>
        <dbReference type="SAM" id="MobiDB-lite"/>
    </source>
</evidence>
<dbReference type="InterPro" id="IPR009075">
    <property type="entry name" value="AcylCo_DH/oxidase_C"/>
</dbReference>
<dbReference type="Gene3D" id="2.40.110.20">
    <property type="match status" value="1"/>
</dbReference>
<dbReference type="InterPro" id="IPR006091">
    <property type="entry name" value="Acyl-CoA_Oxase/DH_mid-dom"/>
</dbReference>
<dbReference type="PANTHER" id="PTHR42707:SF3">
    <property type="entry name" value="ACYL-COA DEHYDROGENASE AIDB-RELATED"/>
    <property type="match status" value="1"/>
</dbReference>
<evidence type="ECO:0000313" key="10">
    <source>
        <dbReference type="EMBL" id="TXL76310.1"/>
    </source>
</evidence>